<sequence>MGRTRWGSGFGRGNRFGDGCLAELEMGLDLGVALGDRGRDKEEGLGGSSGFGGGYRFSVRGLAKLDVRLDLGVENEAALADLIFILVVDEIRAGGSGRVFARGGGSEGFKDFGFSRER</sequence>
<comment type="caution">
    <text evidence="1">The sequence shown here is derived from an EMBL/GenBank/DDBJ whole genome shotgun (WGS) entry which is preliminary data.</text>
</comment>
<accession>A0ABD2Z6L9</accession>
<organism evidence="1 2">
    <name type="scientific">Cinchona calisaya</name>
    <dbReference type="NCBI Taxonomy" id="153742"/>
    <lineage>
        <taxon>Eukaryota</taxon>
        <taxon>Viridiplantae</taxon>
        <taxon>Streptophyta</taxon>
        <taxon>Embryophyta</taxon>
        <taxon>Tracheophyta</taxon>
        <taxon>Spermatophyta</taxon>
        <taxon>Magnoliopsida</taxon>
        <taxon>eudicotyledons</taxon>
        <taxon>Gunneridae</taxon>
        <taxon>Pentapetalae</taxon>
        <taxon>asterids</taxon>
        <taxon>lamiids</taxon>
        <taxon>Gentianales</taxon>
        <taxon>Rubiaceae</taxon>
        <taxon>Cinchonoideae</taxon>
        <taxon>Cinchoneae</taxon>
        <taxon>Cinchona</taxon>
    </lineage>
</organism>
<protein>
    <submittedName>
        <fullName evidence="1">Uncharacterized protein</fullName>
    </submittedName>
</protein>
<keyword evidence="2" id="KW-1185">Reference proteome</keyword>
<dbReference type="AlphaFoldDB" id="A0ABD2Z6L9"/>
<reference evidence="1 2" key="1">
    <citation type="submission" date="2024-11" db="EMBL/GenBank/DDBJ databases">
        <title>A near-complete genome assembly of Cinchona calisaya.</title>
        <authorList>
            <person name="Lian D.C."/>
            <person name="Zhao X.W."/>
            <person name="Wei L."/>
        </authorList>
    </citation>
    <scope>NUCLEOTIDE SEQUENCE [LARGE SCALE GENOMIC DNA]</scope>
    <source>
        <tissue evidence="1">Nenye</tissue>
    </source>
</reference>
<evidence type="ECO:0000313" key="1">
    <source>
        <dbReference type="EMBL" id="KAL3513945.1"/>
    </source>
</evidence>
<gene>
    <name evidence="1" type="ORF">ACH5RR_026662</name>
</gene>
<evidence type="ECO:0000313" key="2">
    <source>
        <dbReference type="Proteomes" id="UP001630127"/>
    </source>
</evidence>
<dbReference type="Proteomes" id="UP001630127">
    <property type="component" value="Unassembled WGS sequence"/>
</dbReference>
<proteinExistence type="predicted"/>
<dbReference type="EMBL" id="JBJUIK010000011">
    <property type="protein sequence ID" value="KAL3513945.1"/>
    <property type="molecule type" value="Genomic_DNA"/>
</dbReference>
<name>A0ABD2Z6L9_9GENT</name>